<sequence>MGALAVRTVVVERDGTGLDEDGGAEDVGLGRDDETGDGGPEKPDAHREQPVDANREPVTFGLEGLRTGFLTATPVALGVGGYGIAFGVLAHQAGLSVAEAALMSATVLAGASQIVAVELWADPIPAATIVFTVFAINLRYSLMGAALQPWFQHLSPKQIYGSLVVMADENWALTMRELASGSGRGAFLLGSGIAMWLCWVASTVLGTIAGSAVGDPARYGFDFVLAAVFVALAVELWDGRSSLHPWLVALVVSVLAAQTIPGRWYILLGGLAAAALEVIRFDG</sequence>
<feature type="transmembrane region" description="Helical" evidence="9">
    <location>
        <begin position="69"/>
        <end position="89"/>
    </location>
</feature>
<evidence type="ECO:0000313" key="10">
    <source>
        <dbReference type="EMBL" id="RQG88888.1"/>
    </source>
</evidence>
<evidence type="ECO:0000256" key="8">
    <source>
        <dbReference type="SAM" id="MobiDB-lite"/>
    </source>
</evidence>
<evidence type="ECO:0000256" key="3">
    <source>
        <dbReference type="ARBA" id="ARBA00022448"/>
    </source>
</evidence>
<feature type="transmembrane region" description="Helical" evidence="9">
    <location>
        <begin position="246"/>
        <end position="266"/>
    </location>
</feature>
<dbReference type="Proteomes" id="UP000273828">
    <property type="component" value="Unassembled WGS sequence"/>
</dbReference>
<evidence type="ECO:0000256" key="2">
    <source>
        <dbReference type="ARBA" id="ARBA00010735"/>
    </source>
</evidence>
<name>A0A3N6LJY3_9EURY</name>
<reference evidence="10 11" key="1">
    <citation type="submission" date="2018-10" db="EMBL/GenBank/DDBJ databases">
        <title>Natrarchaeobius chitinivorans gen. nov., sp. nov., and Natrarchaeobius haloalkaliphilus sp. nov., alkaliphilic, chitin-utilizing haloarchaea from hypersaline alkaline lakes.</title>
        <authorList>
            <person name="Sorokin D.Y."/>
            <person name="Elcheninov A.G."/>
            <person name="Kostrikina N.A."/>
            <person name="Bale N.J."/>
            <person name="Sinninghe Damste J.S."/>
            <person name="Khijniak T.V."/>
            <person name="Kublanov I.V."/>
            <person name="Toshchakov S.V."/>
        </authorList>
    </citation>
    <scope>NUCLEOTIDE SEQUENCE [LARGE SCALE GENOMIC DNA]</scope>
    <source>
        <strain evidence="10 11">AArcht-Sl</strain>
    </source>
</reference>
<evidence type="ECO:0000256" key="4">
    <source>
        <dbReference type="ARBA" id="ARBA00022475"/>
    </source>
</evidence>
<feature type="transmembrane region" description="Helical" evidence="9">
    <location>
        <begin position="219"/>
        <end position="237"/>
    </location>
</feature>
<organism evidence="10 11">
    <name type="scientific">Natrarchaeobius halalkaliphilus</name>
    <dbReference type="NCBI Taxonomy" id="1679091"/>
    <lineage>
        <taxon>Archaea</taxon>
        <taxon>Methanobacteriati</taxon>
        <taxon>Methanobacteriota</taxon>
        <taxon>Stenosarchaea group</taxon>
        <taxon>Halobacteria</taxon>
        <taxon>Halobacteriales</taxon>
        <taxon>Natrialbaceae</taxon>
        <taxon>Natrarchaeobius</taxon>
    </lineage>
</organism>
<evidence type="ECO:0000256" key="6">
    <source>
        <dbReference type="ARBA" id="ARBA00022989"/>
    </source>
</evidence>
<evidence type="ECO:0000313" key="11">
    <source>
        <dbReference type="Proteomes" id="UP000273828"/>
    </source>
</evidence>
<evidence type="ECO:0000256" key="5">
    <source>
        <dbReference type="ARBA" id="ARBA00022692"/>
    </source>
</evidence>
<proteinExistence type="inferred from homology"/>
<feature type="transmembrane region" description="Helical" evidence="9">
    <location>
        <begin position="185"/>
        <end position="213"/>
    </location>
</feature>
<comment type="similarity">
    <text evidence="2">Belongs to the AzlC family.</text>
</comment>
<dbReference type="AlphaFoldDB" id="A0A3N6LJY3"/>
<feature type="transmembrane region" description="Helical" evidence="9">
    <location>
        <begin position="101"/>
        <end position="121"/>
    </location>
</feature>
<feature type="region of interest" description="Disordered" evidence="8">
    <location>
        <begin position="14"/>
        <end position="55"/>
    </location>
</feature>
<accession>A0A3N6LJY3</accession>
<keyword evidence="4" id="KW-1003">Cell membrane</keyword>
<comment type="subcellular location">
    <subcellularLocation>
        <location evidence="1">Cell membrane</location>
        <topology evidence="1">Multi-pass membrane protein</topology>
    </subcellularLocation>
</comment>
<keyword evidence="7 9" id="KW-0472">Membrane</keyword>
<dbReference type="InterPro" id="IPR011606">
    <property type="entry name" value="Brnchd-chn_aa_trnsp_permease"/>
</dbReference>
<comment type="caution">
    <text evidence="10">The sequence shown here is derived from an EMBL/GenBank/DDBJ whole genome shotgun (WGS) entry which is preliminary data.</text>
</comment>
<dbReference type="PANTHER" id="PTHR34979">
    <property type="entry name" value="INNER MEMBRANE PROTEIN YGAZ"/>
    <property type="match status" value="1"/>
</dbReference>
<evidence type="ECO:0000256" key="1">
    <source>
        <dbReference type="ARBA" id="ARBA00004651"/>
    </source>
</evidence>
<keyword evidence="11" id="KW-1185">Reference proteome</keyword>
<dbReference type="GO" id="GO:1903785">
    <property type="term" value="P:L-valine transmembrane transport"/>
    <property type="evidence" value="ECO:0007669"/>
    <property type="project" value="TreeGrafter"/>
</dbReference>
<dbReference type="EMBL" id="REFY01000004">
    <property type="protein sequence ID" value="RQG88888.1"/>
    <property type="molecule type" value="Genomic_DNA"/>
</dbReference>
<feature type="transmembrane region" description="Helical" evidence="9">
    <location>
        <begin position="127"/>
        <end position="147"/>
    </location>
</feature>
<keyword evidence="3" id="KW-0813">Transport</keyword>
<dbReference type="GO" id="GO:0005886">
    <property type="term" value="C:plasma membrane"/>
    <property type="evidence" value="ECO:0007669"/>
    <property type="project" value="UniProtKB-SubCell"/>
</dbReference>
<dbReference type="Pfam" id="PF03591">
    <property type="entry name" value="AzlC"/>
    <property type="match status" value="1"/>
</dbReference>
<keyword evidence="5 9" id="KW-0812">Transmembrane</keyword>
<feature type="compositionally biased region" description="Basic and acidic residues" evidence="8">
    <location>
        <begin position="28"/>
        <end position="55"/>
    </location>
</feature>
<gene>
    <name evidence="10" type="ORF">EA462_10855</name>
</gene>
<keyword evidence="6 9" id="KW-1133">Transmembrane helix</keyword>
<evidence type="ECO:0000256" key="7">
    <source>
        <dbReference type="ARBA" id="ARBA00023136"/>
    </source>
</evidence>
<evidence type="ECO:0000256" key="9">
    <source>
        <dbReference type="SAM" id="Phobius"/>
    </source>
</evidence>
<protein>
    <submittedName>
        <fullName evidence="10">Branched-chain amino acid ABC transporter permease</fullName>
    </submittedName>
</protein>
<dbReference type="PANTHER" id="PTHR34979:SF1">
    <property type="entry name" value="INNER MEMBRANE PROTEIN YGAZ"/>
    <property type="match status" value="1"/>
</dbReference>